<dbReference type="InterPro" id="IPR022371">
    <property type="entry name" value="Exopolyphosphatase"/>
</dbReference>
<dbReference type="EC" id="3.6.1.11" evidence="5"/>
<comment type="catalytic activity">
    <reaction evidence="10">
        <text>[phosphate](n) + H2O = [phosphate](n-1) + phosphate + H(+)</text>
        <dbReference type="Rhea" id="RHEA:21528"/>
        <dbReference type="Rhea" id="RHEA-COMP:9859"/>
        <dbReference type="Rhea" id="RHEA-COMP:14279"/>
        <dbReference type="ChEBI" id="CHEBI:15377"/>
        <dbReference type="ChEBI" id="CHEBI:15378"/>
        <dbReference type="ChEBI" id="CHEBI:16838"/>
        <dbReference type="ChEBI" id="CHEBI:43474"/>
        <dbReference type="EC" id="3.6.1.11"/>
    </reaction>
</comment>
<organism evidence="13">
    <name type="scientific">hydrothermal vent metagenome</name>
    <dbReference type="NCBI Taxonomy" id="652676"/>
    <lineage>
        <taxon>unclassified sequences</taxon>
        <taxon>metagenomes</taxon>
        <taxon>ecological metagenomes</taxon>
    </lineage>
</organism>
<dbReference type="InterPro" id="IPR050273">
    <property type="entry name" value="GppA/Ppx_hydrolase"/>
</dbReference>
<protein>
    <recommendedName>
        <fullName evidence="6">Exopolyphosphatase</fullName>
        <ecNumber evidence="5">3.6.1.11</ecNumber>
    </recommendedName>
</protein>
<gene>
    <name evidence="13" type="ORF">MNBD_GAMMA26-2178</name>
</gene>
<dbReference type="SUPFAM" id="SSF109604">
    <property type="entry name" value="HD-domain/PDEase-like"/>
    <property type="match status" value="1"/>
</dbReference>
<dbReference type="Gene3D" id="3.30.420.40">
    <property type="match status" value="1"/>
</dbReference>
<comment type="similarity">
    <text evidence="3">Belongs to the GppA/Ppx family.</text>
</comment>
<evidence type="ECO:0000256" key="4">
    <source>
        <dbReference type="ARBA" id="ARBA00011738"/>
    </source>
</evidence>
<dbReference type="GO" id="GO:0004309">
    <property type="term" value="F:exopolyphosphatase activity"/>
    <property type="evidence" value="ECO:0007669"/>
    <property type="project" value="UniProtKB-EC"/>
</dbReference>
<dbReference type="Pfam" id="PF02541">
    <property type="entry name" value="Ppx-GppA"/>
    <property type="match status" value="1"/>
</dbReference>
<dbReference type="Gene3D" id="3.30.420.150">
    <property type="entry name" value="Exopolyphosphatase. Domain 2"/>
    <property type="match status" value="1"/>
</dbReference>
<evidence type="ECO:0000313" key="13">
    <source>
        <dbReference type="EMBL" id="VAX08923.1"/>
    </source>
</evidence>
<dbReference type="InterPro" id="IPR003695">
    <property type="entry name" value="Ppx_GppA_N"/>
</dbReference>
<dbReference type="Pfam" id="PF21447">
    <property type="entry name" value="Ppx-GppA_III"/>
    <property type="match status" value="1"/>
</dbReference>
<evidence type="ECO:0000259" key="11">
    <source>
        <dbReference type="Pfam" id="PF02541"/>
    </source>
</evidence>
<dbReference type="GO" id="GO:0005886">
    <property type="term" value="C:plasma membrane"/>
    <property type="evidence" value="ECO:0007669"/>
    <property type="project" value="UniProtKB-SubCell"/>
</dbReference>
<accession>A0A3B1BAC8</accession>
<evidence type="ECO:0000256" key="1">
    <source>
        <dbReference type="ARBA" id="ARBA00001946"/>
    </source>
</evidence>
<proteinExistence type="inferred from homology"/>
<dbReference type="InterPro" id="IPR043129">
    <property type="entry name" value="ATPase_NBD"/>
</dbReference>
<keyword evidence="9" id="KW-0472">Membrane</keyword>
<feature type="domain" description="Ppx/GppA phosphatase C-terminal" evidence="12">
    <location>
        <begin position="310"/>
        <end position="484"/>
    </location>
</feature>
<evidence type="ECO:0000256" key="8">
    <source>
        <dbReference type="ARBA" id="ARBA00022801"/>
    </source>
</evidence>
<dbReference type="FunFam" id="3.30.420.150:FF:000001">
    <property type="entry name" value="Guanosine-5'-triphosphate,3'-diphosphate pyrophosphatase"/>
    <property type="match status" value="1"/>
</dbReference>
<evidence type="ECO:0000256" key="9">
    <source>
        <dbReference type="ARBA" id="ARBA00023136"/>
    </source>
</evidence>
<dbReference type="PANTHER" id="PTHR30005:SF14">
    <property type="entry name" value="EXOPOLYPHOSPHATASE"/>
    <property type="match status" value="1"/>
</dbReference>
<reference evidence="13" key="1">
    <citation type="submission" date="2018-06" db="EMBL/GenBank/DDBJ databases">
        <authorList>
            <person name="Zhirakovskaya E."/>
        </authorList>
    </citation>
    <scope>NUCLEOTIDE SEQUENCE</scope>
</reference>
<dbReference type="InterPro" id="IPR048950">
    <property type="entry name" value="Ppx_GppA_C"/>
</dbReference>
<evidence type="ECO:0000256" key="7">
    <source>
        <dbReference type="ARBA" id="ARBA00022475"/>
    </source>
</evidence>
<sequence>MPKMPETIAAVDLGSNSFHMIVARITNGDIQIIDRLREMVRLGAGLDENKCLTPEAKKRAIACLMRFGQRLQGLPPNSVRAVGTNTMRQARQADDFLRAAEAALGHPIEVIAGHEEARLVYLGVAHSLATGGEQRLVVDIGGGSTELIIGRHFDIIRRESLYIGCVSLSRTHFPDGRITPEAMETAALAAALDLRPIRHSYREVGWQTTIGSSGTIRSINEVVYNAGWSKNGITLQSLQKLRQVLLEAGHVEQLHLEGLSQERQAVFPGGVAALIAIFKTMRIEQMQISDQALREGLLYDKLGRIRHEDVRERSIRSLCQRYHIDPRHAAFIEATANTLLNQIAEEWGLNSEEDTKILCWAARLHELGLTVSHSQYHKHGAYLIEGSDLSGFSNQEQALLAALVRGHRRRFPLEVFDILPANMRDSAKRLCVLLRLAILLHRGRSYSSSSKPQITVAGDTLTLKFPDDWLRGHPLTRMELRQEQGYLSDAEFRLIFA</sequence>
<dbReference type="PIRSF" id="PIRSF001267">
    <property type="entry name" value="Pyrophosphatase_GppA_Ppx"/>
    <property type="match status" value="1"/>
</dbReference>
<dbReference type="NCBIfam" id="TIGR03706">
    <property type="entry name" value="exo_poly_only"/>
    <property type="match status" value="1"/>
</dbReference>
<comment type="subunit">
    <text evidence="4">Homodimer.</text>
</comment>
<comment type="subcellular location">
    <subcellularLocation>
        <location evidence="2">Cell membrane</location>
        <topology evidence="2">Peripheral membrane protein</topology>
    </subcellularLocation>
</comment>
<dbReference type="PANTHER" id="PTHR30005">
    <property type="entry name" value="EXOPOLYPHOSPHATASE"/>
    <property type="match status" value="1"/>
</dbReference>
<dbReference type="CDD" id="cd24053">
    <property type="entry name" value="ASKHA_NBD_EcPPX-GppA-like"/>
    <property type="match status" value="1"/>
</dbReference>
<keyword evidence="8 13" id="KW-0378">Hydrolase</keyword>
<evidence type="ECO:0000256" key="6">
    <source>
        <dbReference type="ARBA" id="ARBA00020416"/>
    </source>
</evidence>
<evidence type="ECO:0000259" key="12">
    <source>
        <dbReference type="Pfam" id="PF21447"/>
    </source>
</evidence>
<dbReference type="AlphaFoldDB" id="A0A3B1BAC8"/>
<dbReference type="InterPro" id="IPR030673">
    <property type="entry name" value="PyroPPase_GppA_Ppx"/>
</dbReference>
<dbReference type="Gene3D" id="1.10.3210.10">
    <property type="entry name" value="Hypothetical protein af1432"/>
    <property type="match status" value="1"/>
</dbReference>
<evidence type="ECO:0000256" key="10">
    <source>
        <dbReference type="ARBA" id="ARBA00047607"/>
    </source>
</evidence>
<dbReference type="EMBL" id="UOFX01000044">
    <property type="protein sequence ID" value="VAX08923.1"/>
    <property type="molecule type" value="Genomic_DNA"/>
</dbReference>
<comment type="cofactor">
    <cofactor evidence="1">
        <name>Mg(2+)</name>
        <dbReference type="ChEBI" id="CHEBI:18420"/>
    </cofactor>
</comment>
<feature type="domain" description="Ppx/GppA phosphatase N-terminal" evidence="11">
    <location>
        <begin position="21"/>
        <end position="303"/>
    </location>
</feature>
<evidence type="ECO:0000256" key="3">
    <source>
        <dbReference type="ARBA" id="ARBA00007125"/>
    </source>
</evidence>
<dbReference type="GO" id="GO:0006798">
    <property type="term" value="P:polyphosphate catabolic process"/>
    <property type="evidence" value="ECO:0007669"/>
    <property type="project" value="TreeGrafter"/>
</dbReference>
<dbReference type="FunFam" id="3.30.420.40:FF:000023">
    <property type="entry name" value="Guanosine-5'-triphosphate,3'-diphosphate pyrophosphatase"/>
    <property type="match status" value="1"/>
</dbReference>
<evidence type="ECO:0000256" key="5">
    <source>
        <dbReference type="ARBA" id="ARBA00012451"/>
    </source>
</evidence>
<dbReference type="SUPFAM" id="SSF53067">
    <property type="entry name" value="Actin-like ATPase domain"/>
    <property type="match status" value="2"/>
</dbReference>
<name>A0A3B1BAC8_9ZZZZ</name>
<evidence type="ECO:0000256" key="2">
    <source>
        <dbReference type="ARBA" id="ARBA00004202"/>
    </source>
</evidence>
<keyword evidence="7" id="KW-1003">Cell membrane</keyword>